<feature type="domain" description="Methyltransferase" evidence="1">
    <location>
        <begin position="101"/>
        <end position="157"/>
    </location>
</feature>
<dbReference type="Pfam" id="PF13649">
    <property type="entry name" value="Methyltransf_25"/>
    <property type="match status" value="1"/>
</dbReference>
<sequence>MVQLQRQKAEALIRKGISFNVKNELKLSDRLMRAALLKNVEKKKDFNVLAEYHENFWKETGRKYFLEKENILQDFFLPKCLPVFEKLQNLLNDKSQNFHTIVEIGTGTGDVLNYLSTEFPQIDRFVGIDLSVEQIDFNKKKYEQNIKTEFVVTDGFDWAK</sequence>
<dbReference type="InterPro" id="IPR029063">
    <property type="entry name" value="SAM-dependent_MTases_sf"/>
</dbReference>
<accession>A0A0F9VN47</accession>
<reference evidence="2" key="1">
    <citation type="journal article" date="2015" name="Nature">
        <title>Complex archaea that bridge the gap between prokaryotes and eukaryotes.</title>
        <authorList>
            <person name="Spang A."/>
            <person name="Saw J.H."/>
            <person name="Jorgensen S.L."/>
            <person name="Zaremba-Niedzwiedzka K."/>
            <person name="Martijn J."/>
            <person name="Lind A.E."/>
            <person name="van Eijk R."/>
            <person name="Schleper C."/>
            <person name="Guy L."/>
            <person name="Ettema T.J."/>
        </authorList>
    </citation>
    <scope>NUCLEOTIDE SEQUENCE</scope>
</reference>
<organism evidence="2">
    <name type="scientific">marine sediment metagenome</name>
    <dbReference type="NCBI Taxonomy" id="412755"/>
    <lineage>
        <taxon>unclassified sequences</taxon>
        <taxon>metagenomes</taxon>
        <taxon>ecological metagenomes</taxon>
    </lineage>
</organism>
<evidence type="ECO:0000313" key="2">
    <source>
        <dbReference type="EMBL" id="KKO01298.1"/>
    </source>
</evidence>
<dbReference type="AlphaFoldDB" id="A0A0F9VN47"/>
<dbReference type="InterPro" id="IPR041698">
    <property type="entry name" value="Methyltransf_25"/>
</dbReference>
<proteinExistence type="predicted"/>
<dbReference type="Gene3D" id="3.40.50.150">
    <property type="entry name" value="Vaccinia Virus protein VP39"/>
    <property type="match status" value="1"/>
</dbReference>
<evidence type="ECO:0000259" key="1">
    <source>
        <dbReference type="Pfam" id="PF13649"/>
    </source>
</evidence>
<dbReference type="SUPFAM" id="SSF53335">
    <property type="entry name" value="S-adenosyl-L-methionine-dependent methyltransferases"/>
    <property type="match status" value="1"/>
</dbReference>
<protein>
    <recommendedName>
        <fullName evidence="1">Methyltransferase domain-containing protein</fullName>
    </recommendedName>
</protein>
<comment type="caution">
    <text evidence="2">The sequence shown here is derived from an EMBL/GenBank/DDBJ whole genome shotgun (WGS) entry which is preliminary data.</text>
</comment>
<dbReference type="EMBL" id="LAZR01000036">
    <property type="protein sequence ID" value="KKO01298.1"/>
    <property type="molecule type" value="Genomic_DNA"/>
</dbReference>
<gene>
    <name evidence="2" type="ORF">LCGC14_0118860</name>
</gene>
<name>A0A0F9VN47_9ZZZZ</name>